<dbReference type="AlphaFoldDB" id="A0AAE0MPG4"/>
<accession>A0AAE0MPG4</accession>
<gene>
    <name evidence="1" type="ORF">B0H65DRAFT_444586</name>
</gene>
<dbReference type="EMBL" id="JAUEPP010000006">
    <property type="protein sequence ID" value="KAK3340590.1"/>
    <property type="molecule type" value="Genomic_DNA"/>
</dbReference>
<reference evidence="1" key="1">
    <citation type="journal article" date="2023" name="Mol. Phylogenet. Evol.">
        <title>Genome-scale phylogeny and comparative genomics of the fungal order Sordariales.</title>
        <authorList>
            <person name="Hensen N."/>
            <person name="Bonometti L."/>
            <person name="Westerberg I."/>
            <person name="Brannstrom I.O."/>
            <person name="Guillou S."/>
            <person name="Cros-Aarteil S."/>
            <person name="Calhoun S."/>
            <person name="Haridas S."/>
            <person name="Kuo A."/>
            <person name="Mondo S."/>
            <person name="Pangilinan J."/>
            <person name="Riley R."/>
            <person name="LaButti K."/>
            <person name="Andreopoulos B."/>
            <person name="Lipzen A."/>
            <person name="Chen C."/>
            <person name="Yan M."/>
            <person name="Daum C."/>
            <person name="Ng V."/>
            <person name="Clum A."/>
            <person name="Steindorff A."/>
            <person name="Ohm R.A."/>
            <person name="Martin F."/>
            <person name="Silar P."/>
            <person name="Natvig D.O."/>
            <person name="Lalanne C."/>
            <person name="Gautier V."/>
            <person name="Ament-Velasquez S.L."/>
            <person name="Kruys A."/>
            <person name="Hutchinson M.I."/>
            <person name="Powell A.J."/>
            <person name="Barry K."/>
            <person name="Miller A.N."/>
            <person name="Grigoriev I.V."/>
            <person name="Debuchy R."/>
            <person name="Gladieux P."/>
            <person name="Hiltunen Thoren M."/>
            <person name="Johannesson H."/>
        </authorList>
    </citation>
    <scope>NUCLEOTIDE SEQUENCE</scope>
    <source>
        <strain evidence="1">CBS 560.94</strain>
    </source>
</reference>
<keyword evidence="2" id="KW-1185">Reference proteome</keyword>
<sequence>MNNHLLGGYNVLLGNSHKDARKARKPGCTAGAGHTFNEPPMSGSDAICAAGAHCLESAISERATAGDRAARAAKLSPTSPRNQNALVLVDPTSKALPAYCPPRFISSITSLKHVV</sequence>
<dbReference type="RefSeq" id="XP_062679532.1">
    <property type="nucleotide sequence ID" value="XM_062825690.1"/>
</dbReference>
<protein>
    <submittedName>
        <fullName evidence="1">Uncharacterized protein</fullName>
    </submittedName>
</protein>
<proteinExistence type="predicted"/>
<dbReference type="Proteomes" id="UP001278500">
    <property type="component" value="Unassembled WGS sequence"/>
</dbReference>
<reference evidence="1" key="2">
    <citation type="submission" date="2023-06" db="EMBL/GenBank/DDBJ databases">
        <authorList>
            <consortium name="Lawrence Berkeley National Laboratory"/>
            <person name="Haridas S."/>
            <person name="Hensen N."/>
            <person name="Bonometti L."/>
            <person name="Westerberg I."/>
            <person name="Brannstrom I.O."/>
            <person name="Guillou S."/>
            <person name="Cros-Aarteil S."/>
            <person name="Calhoun S."/>
            <person name="Kuo A."/>
            <person name="Mondo S."/>
            <person name="Pangilinan J."/>
            <person name="Riley R."/>
            <person name="Labutti K."/>
            <person name="Andreopoulos B."/>
            <person name="Lipzen A."/>
            <person name="Chen C."/>
            <person name="Yanf M."/>
            <person name="Daum C."/>
            <person name="Ng V."/>
            <person name="Clum A."/>
            <person name="Steindorff A."/>
            <person name="Ohm R."/>
            <person name="Martin F."/>
            <person name="Silar P."/>
            <person name="Natvig D."/>
            <person name="Lalanne C."/>
            <person name="Gautier V."/>
            <person name="Ament-Velasquez S.L."/>
            <person name="Kruys A."/>
            <person name="Hutchinson M.I."/>
            <person name="Powell A.J."/>
            <person name="Barry K."/>
            <person name="Miller A.N."/>
            <person name="Grigoriev I.V."/>
            <person name="Debuchy R."/>
            <person name="Gladieux P."/>
            <person name="Thoren M.H."/>
            <person name="Johannesson H."/>
        </authorList>
    </citation>
    <scope>NUCLEOTIDE SEQUENCE</scope>
    <source>
        <strain evidence="1">CBS 560.94</strain>
    </source>
</reference>
<name>A0AAE0MPG4_9PEZI</name>
<dbReference type="GeneID" id="87862844"/>
<comment type="caution">
    <text evidence="1">The sequence shown here is derived from an EMBL/GenBank/DDBJ whole genome shotgun (WGS) entry which is preliminary data.</text>
</comment>
<evidence type="ECO:0000313" key="2">
    <source>
        <dbReference type="Proteomes" id="UP001278500"/>
    </source>
</evidence>
<organism evidence="1 2">
    <name type="scientific">Neurospora tetraspora</name>
    <dbReference type="NCBI Taxonomy" id="94610"/>
    <lineage>
        <taxon>Eukaryota</taxon>
        <taxon>Fungi</taxon>
        <taxon>Dikarya</taxon>
        <taxon>Ascomycota</taxon>
        <taxon>Pezizomycotina</taxon>
        <taxon>Sordariomycetes</taxon>
        <taxon>Sordariomycetidae</taxon>
        <taxon>Sordariales</taxon>
        <taxon>Sordariaceae</taxon>
        <taxon>Neurospora</taxon>
    </lineage>
</organism>
<evidence type="ECO:0000313" key="1">
    <source>
        <dbReference type="EMBL" id="KAK3340590.1"/>
    </source>
</evidence>